<keyword evidence="1 3" id="KW-0378">Hydrolase</keyword>
<accession>A0A3E0VKT2</accession>
<dbReference type="Pfam" id="PF02129">
    <property type="entry name" value="Peptidase_S15"/>
    <property type="match status" value="1"/>
</dbReference>
<comment type="caution">
    <text evidence="3">The sequence shown here is derived from an EMBL/GenBank/DDBJ whole genome shotgun (WGS) entry which is preliminary data.</text>
</comment>
<dbReference type="Pfam" id="PF08530">
    <property type="entry name" value="PepX_C"/>
    <property type="match status" value="1"/>
</dbReference>
<sequence length="754" mass="82722">MALTGVLAGPIAGLGYKTPTHSGLTSERGEFEYEAGERMTFLLGENAIGYVTAAPRLHLAQIIPRVDGNLEKLKDSGLTNIARLIFTLGRTEFRDEGTAIPPEVHDIIGSRRINFRHDADYSATGRIDKIQQFTEDPVVAGLLEDLAASGVFGDTGPRTLCTPANARNELRRNALGILRFRDVEIPLQNGSYVLADVFRPAAAGTYPAIVNCGPYGKAFNHHSIETSDDLEHHEAEEEEYFFGNAGDLQFENHETVSTAVWVPDGYVVVRVDMPGAGASPGELAPWGIAGAEAFRDAIEWAGTQPWSNGAVGTWGMSYLAISQHAAASLHPEHLKAMIAIGTDVDLYEEVAYNGGVLNEQFWPIWRASGLTPPIVGEPDIVDFVQIMKDSPFRDSNPDEIFGPRARVFMSPDLTDVTVPLWAVASTTHLSNIHQLGGNAAYLNTPTPHKKLDLWEDWFQRAYSAEAVAQHKAFFDYWLKGIENGIMDTPPIRLEIRTGDGTSYLQEENEWPIARTEYPEWYFDAQPSDWVGDGVRPDFLRLGAMAPGESAQASYSAEIQLVPWAPVGSPRVDPASADSDPHVTGVSFVSEPLAHDAVIAGFGKVRLWVESTSHDIDLFVSVRVIGHDDREVDFTGFTTFGFPFRIAPLTKGWLKVSHRALDEVRSTEVQPTHTHLKADYAPLRPGEIVPVEIALVPNVGKILKGQRIRVDIQPHDGVAHGLNHEYDPSYHDGATNRIHTGPDTCGYIQLPVIPA</sequence>
<evidence type="ECO:0000256" key="1">
    <source>
        <dbReference type="ARBA" id="ARBA00022801"/>
    </source>
</evidence>
<keyword evidence="4" id="KW-1185">Reference proteome</keyword>
<feature type="domain" description="Xaa-Pro dipeptidyl-peptidase C-terminal" evidence="2">
    <location>
        <begin position="471"/>
        <end position="748"/>
    </location>
</feature>
<dbReference type="PANTHER" id="PTHR43056:SF10">
    <property type="entry name" value="COCE_NOND FAMILY, PUTATIVE (AFU_ORTHOLOGUE AFUA_7G00600)-RELATED"/>
    <property type="match status" value="1"/>
</dbReference>
<dbReference type="RefSeq" id="WP_116415641.1">
    <property type="nucleotide sequence ID" value="NZ_NBWZ01000001.1"/>
</dbReference>
<dbReference type="NCBIfam" id="TIGR00976">
    <property type="entry name" value="CocE_NonD"/>
    <property type="match status" value="2"/>
</dbReference>
<dbReference type="Gene3D" id="3.40.50.1820">
    <property type="entry name" value="alpha/beta hydrolase"/>
    <property type="match status" value="1"/>
</dbReference>
<dbReference type="EMBL" id="NBWZ01000001">
    <property type="protein sequence ID" value="RFA10259.1"/>
    <property type="molecule type" value="Genomic_DNA"/>
</dbReference>
<organism evidence="3 4">
    <name type="scientific">Subtercola boreus</name>
    <dbReference type="NCBI Taxonomy" id="120213"/>
    <lineage>
        <taxon>Bacteria</taxon>
        <taxon>Bacillati</taxon>
        <taxon>Actinomycetota</taxon>
        <taxon>Actinomycetes</taxon>
        <taxon>Micrococcales</taxon>
        <taxon>Microbacteriaceae</taxon>
        <taxon>Subtercola</taxon>
    </lineage>
</organism>
<dbReference type="SUPFAM" id="SSF53474">
    <property type="entry name" value="alpha/beta-Hydrolases"/>
    <property type="match status" value="1"/>
</dbReference>
<dbReference type="InterPro" id="IPR000383">
    <property type="entry name" value="Xaa-Pro-like_dom"/>
</dbReference>
<dbReference type="InterPro" id="IPR050585">
    <property type="entry name" value="Xaa-Pro_dipeptidyl-ppase/CocE"/>
</dbReference>
<evidence type="ECO:0000313" key="3">
    <source>
        <dbReference type="EMBL" id="RFA10259.1"/>
    </source>
</evidence>
<dbReference type="GO" id="GO:0008239">
    <property type="term" value="F:dipeptidyl-peptidase activity"/>
    <property type="evidence" value="ECO:0007669"/>
    <property type="project" value="InterPro"/>
</dbReference>
<dbReference type="AlphaFoldDB" id="A0A3E0VKT2"/>
<dbReference type="Gene3D" id="2.60.120.260">
    <property type="entry name" value="Galactose-binding domain-like"/>
    <property type="match status" value="1"/>
</dbReference>
<dbReference type="Gene3D" id="1.10.3020.20">
    <property type="match status" value="1"/>
</dbReference>
<evidence type="ECO:0000313" key="4">
    <source>
        <dbReference type="Proteomes" id="UP000256486"/>
    </source>
</evidence>
<dbReference type="PANTHER" id="PTHR43056">
    <property type="entry name" value="PEPTIDASE S9 PROLYL OLIGOPEPTIDASE"/>
    <property type="match status" value="1"/>
</dbReference>
<protein>
    <submittedName>
        <fullName evidence="3">Hydrolase</fullName>
    </submittedName>
</protein>
<dbReference type="InterPro" id="IPR008979">
    <property type="entry name" value="Galactose-bd-like_sf"/>
</dbReference>
<dbReference type="Proteomes" id="UP000256486">
    <property type="component" value="Unassembled WGS sequence"/>
</dbReference>
<dbReference type="SMART" id="SM00939">
    <property type="entry name" value="PepX_C"/>
    <property type="match status" value="1"/>
</dbReference>
<dbReference type="InterPro" id="IPR005674">
    <property type="entry name" value="CocE/Ser_esterase"/>
</dbReference>
<dbReference type="OrthoDB" id="5240615at2"/>
<dbReference type="SUPFAM" id="SSF49785">
    <property type="entry name" value="Galactose-binding domain-like"/>
    <property type="match status" value="1"/>
</dbReference>
<evidence type="ECO:0000259" key="2">
    <source>
        <dbReference type="SMART" id="SM00939"/>
    </source>
</evidence>
<dbReference type="InterPro" id="IPR013736">
    <property type="entry name" value="Xaa-Pro_dipept_C"/>
</dbReference>
<gene>
    <name evidence="3" type="ORF">B7R54_14365</name>
</gene>
<proteinExistence type="predicted"/>
<name>A0A3E0VKT2_9MICO</name>
<reference evidence="3 4" key="1">
    <citation type="submission" date="2017-04" db="EMBL/GenBank/DDBJ databases">
        <title>Comparative genome analysis of Subtercola boreus.</title>
        <authorList>
            <person name="Cho Y.-J."/>
            <person name="Cho A."/>
            <person name="Kim O.-S."/>
            <person name="Lee J.-I."/>
        </authorList>
    </citation>
    <scope>NUCLEOTIDE SEQUENCE [LARGE SCALE GENOMIC DNA]</scope>
    <source>
        <strain evidence="3 4">K300</strain>
    </source>
</reference>
<dbReference type="InterPro" id="IPR029058">
    <property type="entry name" value="AB_hydrolase_fold"/>
</dbReference>